<dbReference type="AlphaFoldDB" id="A0A542XBP6"/>
<dbReference type="EMBL" id="VFOK01000001">
    <property type="protein sequence ID" value="TQL33250.1"/>
    <property type="molecule type" value="Genomic_DNA"/>
</dbReference>
<evidence type="ECO:0008006" key="3">
    <source>
        <dbReference type="Google" id="ProtNLM"/>
    </source>
</evidence>
<sequence length="71" mass="8134">MSGDDLVCSAKGCRAEAVWAVRWNNPTLHTPERRKVWLACDPHRETLWEFLSLRGFARDVVPVDRLEPTDG</sequence>
<comment type="caution">
    <text evidence="1">The sequence shown here is derived from an EMBL/GenBank/DDBJ whole genome shotgun (WGS) entry which is preliminary data.</text>
</comment>
<dbReference type="OrthoDB" id="5193525at2"/>
<organism evidence="1 2">
    <name type="scientific">Barrientosiimonas humi</name>
    <dbReference type="NCBI Taxonomy" id="999931"/>
    <lineage>
        <taxon>Bacteria</taxon>
        <taxon>Bacillati</taxon>
        <taxon>Actinomycetota</taxon>
        <taxon>Actinomycetes</taxon>
        <taxon>Micrococcales</taxon>
        <taxon>Dermacoccaceae</taxon>
        <taxon>Barrientosiimonas</taxon>
    </lineage>
</organism>
<gene>
    <name evidence="1" type="ORF">FB554_1392</name>
</gene>
<proteinExistence type="predicted"/>
<reference evidence="1 2" key="1">
    <citation type="submission" date="2019-06" db="EMBL/GenBank/DDBJ databases">
        <title>Sequencing the genomes of 1000 actinobacteria strains.</title>
        <authorList>
            <person name="Klenk H.-P."/>
        </authorList>
    </citation>
    <scope>NUCLEOTIDE SEQUENCE [LARGE SCALE GENOMIC DNA]</scope>
    <source>
        <strain evidence="1 2">DSM 24617</strain>
    </source>
</reference>
<dbReference type="RefSeq" id="WP_142005291.1">
    <property type="nucleotide sequence ID" value="NZ_CAJTBP010000001.1"/>
</dbReference>
<evidence type="ECO:0000313" key="1">
    <source>
        <dbReference type="EMBL" id="TQL33250.1"/>
    </source>
</evidence>
<keyword evidence="2" id="KW-1185">Reference proteome</keyword>
<accession>A0A542XBP6</accession>
<evidence type="ECO:0000313" key="2">
    <source>
        <dbReference type="Proteomes" id="UP000318336"/>
    </source>
</evidence>
<name>A0A542XBP6_9MICO</name>
<protein>
    <recommendedName>
        <fullName evidence="3">Acetone carboxylase</fullName>
    </recommendedName>
</protein>
<dbReference type="Proteomes" id="UP000318336">
    <property type="component" value="Unassembled WGS sequence"/>
</dbReference>